<evidence type="ECO:0000256" key="2">
    <source>
        <dbReference type="ARBA" id="ARBA00022723"/>
    </source>
</evidence>
<feature type="domain" description="C2H2-type" evidence="9">
    <location>
        <begin position="358"/>
        <end position="386"/>
    </location>
</feature>
<dbReference type="InterPro" id="IPR039970">
    <property type="entry name" value="TF_Grauzone"/>
</dbReference>
<reference evidence="11" key="1">
    <citation type="submission" date="2024-04" db="UniProtKB">
        <authorList>
            <consortium name="EnsemblMetazoa"/>
        </authorList>
    </citation>
    <scope>IDENTIFICATION</scope>
    <source>
        <strain evidence="11">EBRO</strain>
    </source>
</reference>
<feature type="domain" description="C2H2-type" evidence="9">
    <location>
        <begin position="333"/>
        <end position="360"/>
    </location>
</feature>
<feature type="domain" description="C2H2-type" evidence="9">
    <location>
        <begin position="504"/>
        <end position="532"/>
    </location>
</feature>
<dbReference type="Gene3D" id="3.40.1800.20">
    <property type="match status" value="1"/>
</dbReference>
<evidence type="ECO:0000256" key="5">
    <source>
        <dbReference type="ARBA" id="ARBA00022833"/>
    </source>
</evidence>
<dbReference type="InterPro" id="IPR012934">
    <property type="entry name" value="Znf_AD"/>
</dbReference>
<comment type="subcellular location">
    <subcellularLocation>
        <location evidence="1">Nucleus</location>
    </subcellularLocation>
</comment>
<feature type="domain" description="C2H2-type" evidence="9">
    <location>
        <begin position="448"/>
        <end position="476"/>
    </location>
</feature>
<keyword evidence="5 8" id="KW-0862">Zinc</keyword>
<dbReference type="InterPro" id="IPR036236">
    <property type="entry name" value="Znf_C2H2_sf"/>
</dbReference>
<evidence type="ECO:0000259" key="10">
    <source>
        <dbReference type="PROSITE" id="PS51915"/>
    </source>
</evidence>
<dbReference type="PROSITE" id="PS50157">
    <property type="entry name" value="ZINC_FINGER_C2H2_2"/>
    <property type="match status" value="8"/>
</dbReference>
<dbReference type="InterPro" id="IPR013087">
    <property type="entry name" value="Znf_C2H2_type"/>
</dbReference>
<dbReference type="Pfam" id="PF00096">
    <property type="entry name" value="zf-C2H2"/>
    <property type="match status" value="3"/>
</dbReference>
<feature type="domain" description="ZAD" evidence="10">
    <location>
        <begin position="45"/>
        <end position="118"/>
    </location>
</feature>
<sequence length="545" mass="63062">MGSTPKAATNANRKRLSESLPNDCRSLFSAFSVASLLYLIHIMAGSCRLCLCAVVTKLSSSTVDDIRFREKLETVFTFPITTIESFPSTVCSDCEDKVEQFYIYYEQVKHNQDCLLAAHKQECVEEVKVSPLPDMDYSDFDLPFEEPIEKADCNVTENVVVLDGNDECTANFENDRLSSTLGSCEEVHTEYDEAEPNQKWLQNAKKVKKNTRTCGTKRKSISKQNVERKKFNPTDETNRRLQEFYDMTCEICAQKLDSFTTLKIHYHQQHQIQGFIKCCGRKFSSRYRLLEHLSYHVGASMIRCEICNKNFSSRSYLQVHNSRMHGRAEDRPFKCTQCHQTYALECHLKAHMVSHVRVKCTICGKELSSSLTLRTHMANLHGTRENHICESCGKEFRTRQAFDRHVKLHMGINVVEQEQCPRCSKWLNSKRALKEHIKHVHTEAGQTFKCEQCAHQFPNSRALSDHKLRVHVEERFECEVCGRRFKRKIYLKEHTAMHTGKPLYSCDICGATFNSKANKYSHRKNKHPVEWEAGRKQQQMYTESG</sequence>
<feature type="domain" description="C2H2-type" evidence="9">
    <location>
        <begin position="476"/>
        <end position="503"/>
    </location>
</feature>
<proteinExistence type="predicted"/>
<dbReference type="GO" id="GO:0008270">
    <property type="term" value="F:zinc ion binding"/>
    <property type="evidence" value="ECO:0007669"/>
    <property type="project" value="UniProtKB-UniRule"/>
</dbReference>
<keyword evidence="3" id="KW-0677">Repeat</keyword>
<dbReference type="SMART" id="SM00868">
    <property type="entry name" value="zf-AD"/>
    <property type="match status" value="1"/>
</dbReference>
<keyword evidence="12" id="KW-1185">Reference proteome</keyword>
<evidence type="ECO:0000256" key="4">
    <source>
        <dbReference type="ARBA" id="ARBA00022771"/>
    </source>
</evidence>
<feature type="binding site" evidence="8">
    <location>
        <position position="94"/>
    </location>
    <ligand>
        <name>Zn(2+)</name>
        <dbReference type="ChEBI" id="CHEBI:29105"/>
    </ligand>
</feature>
<dbReference type="PROSITE" id="PS00028">
    <property type="entry name" value="ZINC_FINGER_C2H2_1"/>
    <property type="match status" value="9"/>
</dbReference>
<dbReference type="FunFam" id="3.30.160.60:FF:000145">
    <property type="entry name" value="Zinc finger protein 574"/>
    <property type="match status" value="1"/>
</dbReference>
<name>A0AAG5DCZ2_ANOAO</name>
<protein>
    <recommendedName>
        <fullName evidence="13">Transcription factor grauzone</fullName>
    </recommendedName>
</protein>
<evidence type="ECO:0000313" key="12">
    <source>
        <dbReference type="Proteomes" id="UP000075880"/>
    </source>
</evidence>
<dbReference type="SMART" id="SM00355">
    <property type="entry name" value="ZnF_C2H2"/>
    <property type="match status" value="10"/>
</dbReference>
<keyword evidence="6" id="KW-0539">Nucleus</keyword>
<feature type="domain" description="C2H2-type" evidence="9">
    <location>
        <begin position="418"/>
        <end position="446"/>
    </location>
</feature>
<dbReference type="AlphaFoldDB" id="A0AAG5DCZ2"/>
<evidence type="ECO:0000313" key="11">
    <source>
        <dbReference type="EnsemblMetazoa" id="ENSAATROPP009096"/>
    </source>
</evidence>
<keyword evidence="2 8" id="KW-0479">Metal-binding</keyword>
<accession>A0AAG5DCZ2</accession>
<dbReference type="Pfam" id="PF07776">
    <property type="entry name" value="zf-AD"/>
    <property type="match status" value="1"/>
</dbReference>
<evidence type="ECO:0008006" key="13">
    <source>
        <dbReference type="Google" id="ProtNLM"/>
    </source>
</evidence>
<evidence type="ECO:0000256" key="6">
    <source>
        <dbReference type="ARBA" id="ARBA00023242"/>
    </source>
</evidence>
<dbReference type="SUPFAM" id="SSF57667">
    <property type="entry name" value="beta-beta-alpha zinc fingers"/>
    <property type="match status" value="4"/>
</dbReference>
<organism evidence="11 12">
    <name type="scientific">Anopheles atroparvus</name>
    <name type="common">European mosquito</name>
    <dbReference type="NCBI Taxonomy" id="41427"/>
    <lineage>
        <taxon>Eukaryota</taxon>
        <taxon>Metazoa</taxon>
        <taxon>Ecdysozoa</taxon>
        <taxon>Arthropoda</taxon>
        <taxon>Hexapoda</taxon>
        <taxon>Insecta</taxon>
        <taxon>Pterygota</taxon>
        <taxon>Neoptera</taxon>
        <taxon>Endopterygota</taxon>
        <taxon>Diptera</taxon>
        <taxon>Nematocera</taxon>
        <taxon>Culicoidea</taxon>
        <taxon>Culicidae</taxon>
        <taxon>Anophelinae</taxon>
        <taxon>Anopheles</taxon>
    </lineage>
</organism>
<evidence type="ECO:0000256" key="8">
    <source>
        <dbReference type="PROSITE-ProRule" id="PRU01263"/>
    </source>
</evidence>
<dbReference type="GO" id="GO:0003700">
    <property type="term" value="F:DNA-binding transcription factor activity"/>
    <property type="evidence" value="ECO:0007669"/>
    <property type="project" value="InterPro"/>
</dbReference>
<dbReference type="PANTHER" id="PTHR23225">
    <property type="entry name" value="ZINC FINGER PROTEIN"/>
    <property type="match status" value="1"/>
</dbReference>
<evidence type="ECO:0000256" key="7">
    <source>
        <dbReference type="PROSITE-ProRule" id="PRU00042"/>
    </source>
</evidence>
<evidence type="ECO:0000256" key="1">
    <source>
        <dbReference type="ARBA" id="ARBA00004123"/>
    </source>
</evidence>
<dbReference type="GO" id="GO:0005634">
    <property type="term" value="C:nucleus"/>
    <property type="evidence" value="ECO:0007669"/>
    <property type="project" value="UniProtKB-SubCell"/>
</dbReference>
<dbReference type="Proteomes" id="UP000075880">
    <property type="component" value="Unassembled WGS sequence"/>
</dbReference>
<evidence type="ECO:0000256" key="3">
    <source>
        <dbReference type="ARBA" id="ARBA00022737"/>
    </source>
</evidence>
<dbReference type="Gene3D" id="3.30.160.60">
    <property type="entry name" value="Classic Zinc Finger"/>
    <property type="match status" value="5"/>
</dbReference>
<dbReference type="SUPFAM" id="SSF57716">
    <property type="entry name" value="Glucocorticoid receptor-like (DNA-binding domain)"/>
    <property type="match status" value="1"/>
</dbReference>
<keyword evidence="4 7" id="KW-0863">Zinc-finger</keyword>
<evidence type="ECO:0000259" key="9">
    <source>
        <dbReference type="PROSITE" id="PS50157"/>
    </source>
</evidence>
<feature type="domain" description="C2H2-type" evidence="9">
    <location>
        <begin position="302"/>
        <end position="330"/>
    </location>
</feature>
<dbReference type="EnsemblMetazoa" id="ENSAATROPT010069">
    <property type="protein sequence ID" value="ENSAATROPP009096"/>
    <property type="gene ID" value="ENSAATROPG008203"/>
</dbReference>
<dbReference type="PANTHER" id="PTHR23225:SF2">
    <property type="entry name" value="AT09679P-RELATED"/>
    <property type="match status" value="1"/>
</dbReference>
<feature type="binding site" evidence="8">
    <location>
        <position position="47"/>
    </location>
    <ligand>
        <name>Zn(2+)</name>
        <dbReference type="ChEBI" id="CHEBI:29105"/>
    </ligand>
</feature>
<feature type="domain" description="C2H2-type" evidence="9">
    <location>
        <begin position="387"/>
        <end position="414"/>
    </location>
</feature>
<feature type="binding site" evidence="8">
    <location>
        <position position="91"/>
    </location>
    <ligand>
        <name>Zn(2+)</name>
        <dbReference type="ChEBI" id="CHEBI:29105"/>
    </ligand>
</feature>
<dbReference type="PROSITE" id="PS51915">
    <property type="entry name" value="ZAD"/>
    <property type="match status" value="1"/>
</dbReference>
<feature type="binding site" evidence="8">
    <location>
        <position position="50"/>
    </location>
    <ligand>
        <name>Zn(2+)</name>
        <dbReference type="ChEBI" id="CHEBI:29105"/>
    </ligand>
</feature>